<dbReference type="Pfam" id="PF00373">
    <property type="entry name" value="FERM_M"/>
    <property type="match status" value="1"/>
</dbReference>
<evidence type="ECO:0000313" key="3">
    <source>
        <dbReference type="Proteomes" id="UP001497497"/>
    </source>
</evidence>
<dbReference type="GO" id="GO:0005178">
    <property type="term" value="F:integrin binding"/>
    <property type="evidence" value="ECO:0007669"/>
    <property type="project" value="TreeGrafter"/>
</dbReference>
<accession>A0AAV2ISR6</accession>
<name>A0AAV2ISR6_LYMST</name>
<evidence type="ECO:0000259" key="1">
    <source>
        <dbReference type="Pfam" id="PF00373"/>
    </source>
</evidence>
<dbReference type="CDD" id="cd14473">
    <property type="entry name" value="FERM_B-lobe"/>
    <property type="match status" value="1"/>
</dbReference>
<gene>
    <name evidence="2" type="ORF">GSLYS_00022458001</name>
</gene>
<sequence length="53" mass="6085">MSCSYFNTVSIPQYDAIRINQIYEQAKWALISEEIDCTEEEMVVFAALQVSCC</sequence>
<evidence type="ECO:0000313" key="2">
    <source>
        <dbReference type="EMBL" id="CAL1549141.1"/>
    </source>
</evidence>
<dbReference type="AlphaFoldDB" id="A0AAV2ISR6"/>
<dbReference type="GO" id="GO:0007229">
    <property type="term" value="P:integrin-mediated signaling pathway"/>
    <property type="evidence" value="ECO:0007669"/>
    <property type="project" value="InterPro"/>
</dbReference>
<dbReference type="InterPro" id="IPR019748">
    <property type="entry name" value="FERM_central"/>
</dbReference>
<keyword evidence="3" id="KW-1185">Reference proteome</keyword>
<protein>
    <recommendedName>
        <fullName evidence="1">FERM central domain-containing protein</fullName>
    </recommendedName>
</protein>
<reference evidence="2 3" key="1">
    <citation type="submission" date="2024-04" db="EMBL/GenBank/DDBJ databases">
        <authorList>
            <consortium name="Genoscope - CEA"/>
            <person name="William W."/>
        </authorList>
    </citation>
    <scope>NUCLEOTIDE SEQUENCE [LARGE SCALE GENOMIC DNA]</scope>
</reference>
<dbReference type="InterPro" id="IPR014352">
    <property type="entry name" value="FERM/acyl-CoA-bd_prot_sf"/>
</dbReference>
<dbReference type="GO" id="GO:0030055">
    <property type="term" value="C:cell-substrate junction"/>
    <property type="evidence" value="ECO:0007669"/>
    <property type="project" value="TreeGrafter"/>
</dbReference>
<dbReference type="SUPFAM" id="SSF47031">
    <property type="entry name" value="Second domain of FERM"/>
    <property type="match status" value="1"/>
</dbReference>
<dbReference type="InterPro" id="IPR035963">
    <property type="entry name" value="FERM_2"/>
</dbReference>
<dbReference type="PANTHER" id="PTHR16160">
    <property type="entry name" value="FERMITIN 2-RELATED"/>
    <property type="match status" value="1"/>
</dbReference>
<dbReference type="Gene3D" id="1.20.80.10">
    <property type="match status" value="1"/>
</dbReference>
<dbReference type="GO" id="GO:0007160">
    <property type="term" value="P:cell-matrix adhesion"/>
    <property type="evidence" value="ECO:0007669"/>
    <property type="project" value="TreeGrafter"/>
</dbReference>
<comment type="caution">
    <text evidence="2">The sequence shown here is derived from an EMBL/GenBank/DDBJ whole genome shotgun (WGS) entry which is preliminary data.</text>
</comment>
<dbReference type="Proteomes" id="UP001497497">
    <property type="component" value="Unassembled WGS sequence"/>
</dbReference>
<organism evidence="2 3">
    <name type="scientific">Lymnaea stagnalis</name>
    <name type="common">Great pond snail</name>
    <name type="synonym">Helix stagnalis</name>
    <dbReference type="NCBI Taxonomy" id="6523"/>
    <lineage>
        <taxon>Eukaryota</taxon>
        <taxon>Metazoa</taxon>
        <taxon>Spiralia</taxon>
        <taxon>Lophotrochozoa</taxon>
        <taxon>Mollusca</taxon>
        <taxon>Gastropoda</taxon>
        <taxon>Heterobranchia</taxon>
        <taxon>Euthyneura</taxon>
        <taxon>Panpulmonata</taxon>
        <taxon>Hygrophila</taxon>
        <taxon>Lymnaeoidea</taxon>
        <taxon>Lymnaeidae</taxon>
        <taxon>Lymnaea</taxon>
    </lineage>
</organism>
<feature type="domain" description="FERM central" evidence="1">
    <location>
        <begin position="14"/>
        <end position="51"/>
    </location>
</feature>
<dbReference type="InterPro" id="IPR037843">
    <property type="entry name" value="Kindlin/fermitin"/>
</dbReference>
<dbReference type="EMBL" id="CAXITT010005301">
    <property type="protein sequence ID" value="CAL1549141.1"/>
    <property type="molecule type" value="Genomic_DNA"/>
</dbReference>
<dbReference type="PANTHER" id="PTHR16160:SF13">
    <property type="entry name" value="FERMITIN 2-RELATED"/>
    <property type="match status" value="1"/>
</dbReference>
<proteinExistence type="predicted"/>